<dbReference type="InterPro" id="IPR007372">
    <property type="entry name" value="Lipid/polyisoprenoid-bd_YceI"/>
</dbReference>
<proteinExistence type="predicted"/>
<evidence type="ECO:0000313" key="2">
    <source>
        <dbReference type="EMBL" id="PKQ67571.1"/>
    </source>
</evidence>
<protein>
    <recommendedName>
        <fullName evidence="1">Lipid/polyisoprenoid-binding YceI-like domain-containing protein</fullName>
    </recommendedName>
</protein>
<dbReference type="SMART" id="SM00867">
    <property type="entry name" value="YceI"/>
    <property type="match status" value="1"/>
</dbReference>
<reference evidence="2 3" key="1">
    <citation type="journal article" date="2017" name="Front. Microbiol.">
        <title>Labilibaculum manganireducens gen. nov., sp. nov. and Labilibaculum filiforme sp. nov., Novel Bacteroidetes Isolated from Subsurface Sediments of the Baltic Sea.</title>
        <authorList>
            <person name="Vandieken V."/>
            <person name="Marshall I.P."/>
            <person name="Niemann H."/>
            <person name="Engelen B."/>
            <person name="Cypionka H."/>
        </authorList>
    </citation>
    <scope>NUCLEOTIDE SEQUENCE [LARGE SCALE GENOMIC DNA]</scope>
    <source>
        <strain evidence="2 3">59.10-2M</strain>
    </source>
</reference>
<comment type="caution">
    <text evidence="2">The sequence shown here is derived from an EMBL/GenBank/DDBJ whole genome shotgun (WGS) entry which is preliminary data.</text>
</comment>
<accession>A0A2N3IB74</accession>
<dbReference type="InterPro" id="IPR036761">
    <property type="entry name" value="TTHA0802/YceI-like_sf"/>
</dbReference>
<gene>
    <name evidence="2" type="ORF">BZG01_07500</name>
</gene>
<dbReference type="RefSeq" id="WP_101309205.1">
    <property type="nucleotide sequence ID" value="NZ_MVDE01000008.1"/>
</dbReference>
<name>A0A2N3IB74_9BACT</name>
<feature type="domain" description="Lipid/polyisoprenoid-binding YceI-like" evidence="1">
    <location>
        <begin position="29"/>
        <end position="199"/>
    </location>
</feature>
<dbReference type="AlphaFoldDB" id="A0A2N3IB74"/>
<dbReference type="PANTHER" id="PTHR34406:SF1">
    <property type="entry name" value="PROTEIN YCEI"/>
    <property type="match status" value="1"/>
</dbReference>
<dbReference type="Pfam" id="PF04264">
    <property type="entry name" value="YceI"/>
    <property type="match status" value="1"/>
</dbReference>
<organism evidence="2 3">
    <name type="scientific">Labilibaculum manganireducens</name>
    <dbReference type="NCBI Taxonomy" id="1940525"/>
    <lineage>
        <taxon>Bacteria</taxon>
        <taxon>Pseudomonadati</taxon>
        <taxon>Bacteroidota</taxon>
        <taxon>Bacteroidia</taxon>
        <taxon>Marinilabiliales</taxon>
        <taxon>Marinifilaceae</taxon>
        <taxon>Labilibaculum</taxon>
    </lineage>
</organism>
<dbReference type="EMBL" id="MVDE01000008">
    <property type="protein sequence ID" value="PKQ67571.1"/>
    <property type="molecule type" value="Genomic_DNA"/>
</dbReference>
<dbReference type="SUPFAM" id="SSF101874">
    <property type="entry name" value="YceI-like"/>
    <property type="match status" value="1"/>
</dbReference>
<keyword evidence="3" id="KW-1185">Reference proteome</keyword>
<dbReference type="Proteomes" id="UP000233618">
    <property type="component" value="Unassembled WGS sequence"/>
</dbReference>
<sequence>MKRLGLVMIVVLVVSVVSTPGTAFAKKDNLKLNAENSKIEWLGKKVTGEHSGTIKVKSGSLLLDEGEIVKGSFVVDMTSIANTDLEDAGYKAKLEGHLKSDDFFGVEKFPESKFEITNAEKMEDGNYKVKGNITIKGITEPIEFMANLHKHDAAIHVSGKMTIDRTKFNVRYGSGSFFDNLGDKTIYDDFELNLDLYLE</sequence>
<evidence type="ECO:0000259" key="1">
    <source>
        <dbReference type="SMART" id="SM00867"/>
    </source>
</evidence>
<dbReference type="Gene3D" id="2.40.128.110">
    <property type="entry name" value="Lipid/polyisoprenoid-binding, YceI-like"/>
    <property type="match status" value="1"/>
</dbReference>
<evidence type="ECO:0000313" key="3">
    <source>
        <dbReference type="Proteomes" id="UP000233618"/>
    </source>
</evidence>
<dbReference type="PANTHER" id="PTHR34406">
    <property type="entry name" value="PROTEIN YCEI"/>
    <property type="match status" value="1"/>
</dbReference>